<dbReference type="EMBL" id="KZ613944">
    <property type="protein sequence ID" value="PMD41907.1"/>
    <property type="molecule type" value="Genomic_DNA"/>
</dbReference>
<dbReference type="OrthoDB" id="5283654at2759"/>
<feature type="domain" description="NmrA-like" evidence="3">
    <location>
        <begin position="4"/>
        <end position="223"/>
    </location>
</feature>
<dbReference type="SUPFAM" id="SSF51735">
    <property type="entry name" value="NAD(P)-binding Rossmann-fold domains"/>
    <property type="match status" value="1"/>
</dbReference>
<dbReference type="InterPro" id="IPR036291">
    <property type="entry name" value="NAD(P)-bd_dom_sf"/>
</dbReference>
<keyword evidence="2" id="KW-0560">Oxidoreductase</keyword>
<dbReference type="GO" id="GO:0016491">
    <property type="term" value="F:oxidoreductase activity"/>
    <property type="evidence" value="ECO:0007669"/>
    <property type="project" value="UniProtKB-KW"/>
</dbReference>
<dbReference type="Gene3D" id="3.40.50.720">
    <property type="entry name" value="NAD(P)-binding Rossmann-like Domain"/>
    <property type="match status" value="1"/>
</dbReference>
<evidence type="ECO:0000259" key="3">
    <source>
        <dbReference type="Pfam" id="PF05368"/>
    </source>
</evidence>
<dbReference type="PANTHER" id="PTHR47706">
    <property type="entry name" value="NMRA-LIKE FAMILY PROTEIN"/>
    <property type="match status" value="1"/>
</dbReference>
<sequence length="310" mass="34062">MTFNRIAVYGHRGWASSAIVNALAASGAPIKVLYRPSSDVSELPPSVTTICVDVEDQKALVSALQDIDIVISLVGHEGVRRQLAFVKAIPKTSVKLFVPSDLGFRVDEQGQQIPVFKNKDEVEKAAKDADIPTTLIWPGCMAESTLSIGLLGVDYTGNRIIFTGDSRYQPMNTCTRKYVAAAYADIFASTPPSQLQDRAIGLSELKATGQQIYEALRKKHGAEPQTFIHSLEKVDTEIGKELERGSPLAAVWWFRRVWGAGQIVPNVGRDIWEMDGYHKVTLDELLVEGKIEPYREAPPQLIGAVSATFH</sequence>
<name>A0A2J6RTR7_HYAVF</name>
<organism evidence="4 5">
    <name type="scientific">Hyaloscypha variabilis (strain UAMH 11265 / GT02V1 / F)</name>
    <name type="common">Meliniomyces variabilis</name>
    <dbReference type="NCBI Taxonomy" id="1149755"/>
    <lineage>
        <taxon>Eukaryota</taxon>
        <taxon>Fungi</taxon>
        <taxon>Dikarya</taxon>
        <taxon>Ascomycota</taxon>
        <taxon>Pezizomycotina</taxon>
        <taxon>Leotiomycetes</taxon>
        <taxon>Helotiales</taxon>
        <taxon>Hyaloscyphaceae</taxon>
        <taxon>Hyaloscypha</taxon>
        <taxon>Hyaloscypha variabilis</taxon>
    </lineage>
</organism>
<dbReference type="InterPro" id="IPR008030">
    <property type="entry name" value="NmrA-like"/>
</dbReference>
<gene>
    <name evidence="4" type="ORF">L207DRAFT_511665</name>
</gene>
<dbReference type="Pfam" id="PF05368">
    <property type="entry name" value="NmrA"/>
    <property type="match status" value="1"/>
</dbReference>
<keyword evidence="1" id="KW-0521">NADP</keyword>
<evidence type="ECO:0000256" key="1">
    <source>
        <dbReference type="ARBA" id="ARBA00022857"/>
    </source>
</evidence>
<dbReference type="AlphaFoldDB" id="A0A2J6RTR7"/>
<dbReference type="InterPro" id="IPR051609">
    <property type="entry name" value="NmrA/Isoflavone_reductase-like"/>
</dbReference>
<keyword evidence="5" id="KW-1185">Reference proteome</keyword>
<dbReference type="STRING" id="1149755.A0A2J6RTR7"/>
<evidence type="ECO:0000313" key="4">
    <source>
        <dbReference type="EMBL" id="PMD41907.1"/>
    </source>
</evidence>
<dbReference type="PANTHER" id="PTHR47706:SF9">
    <property type="entry name" value="NMRA-LIKE DOMAIN-CONTAINING PROTEIN-RELATED"/>
    <property type="match status" value="1"/>
</dbReference>
<accession>A0A2J6RTR7</accession>
<evidence type="ECO:0000256" key="2">
    <source>
        <dbReference type="ARBA" id="ARBA00023002"/>
    </source>
</evidence>
<protein>
    <submittedName>
        <fullName evidence="4">NAD(P)-binding protein</fullName>
    </submittedName>
</protein>
<dbReference type="Proteomes" id="UP000235786">
    <property type="component" value="Unassembled WGS sequence"/>
</dbReference>
<reference evidence="4 5" key="1">
    <citation type="submission" date="2016-04" db="EMBL/GenBank/DDBJ databases">
        <title>A degradative enzymes factory behind the ericoid mycorrhizal symbiosis.</title>
        <authorList>
            <consortium name="DOE Joint Genome Institute"/>
            <person name="Martino E."/>
            <person name="Morin E."/>
            <person name="Grelet G."/>
            <person name="Kuo A."/>
            <person name="Kohler A."/>
            <person name="Daghino S."/>
            <person name="Barry K."/>
            <person name="Choi C."/>
            <person name="Cichocki N."/>
            <person name="Clum A."/>
            <person name="Copeland A."/>
            <person name="Hainaut M."/>
            <person name="Haridas S."/>
            <person name="Labutti K."/>
            <person name="Lindquist E."/>
            <person name="Lipzen A."/>
            <person name="Khouja H.-R."/>
            <person name="Murat C."/>
            <person name="Ohm R."/>
            <person name="Olson A."/>
            <person name="Spatafora J."/>
            <person name="Veneault-Fourrey C."/>
            <person name="Henrissat B."/>
            <person name="Grigoriev I."/>
            <person name="Martin F."/>
            <person name="Perotto S."/>
        </authorList>
    </citation>
    <scope>NUCLEOTIDE SEQUENCE [LARGE SCALE GENOMIC DNA]</scope>
    <source>
        <strain evidence="4 5">F</strain>
    </source>
</reference>
<proteinExistence type="predicted"/>
<evidence type="ECO:0000313" key="5">
    <source>
        <dbReference type="Proteomes" id="UP000235786"/>
    </source>
</evidence>